<name>A0A1R4B5Q0_9VIBR</name>
<dbReference type="EMBL" id="FUFT01000005">
    <property type="protein sequence ID" value="SJL84254.1"/>
    <property type="molecule type" value="Genomic_DNA"/>
</dbReference>
<dbReference type="AlphaFoldDB" id="A0A1R4B5Q0"/>
<dbReference type="Proteomes" id="UP000189475">
    <property type="component" value="Unassembled WGS sequence"/>
</dbReference>
<protein>
    <submittedName>
        <fullName evidence="1">Uncharacterized protein</fullName>
    </submittedName>
</protein>
<accession>A0A1R4B5Q0</accession>
<reference evidence="1 2" key="1">
    <citation type="submission" date="2017-02" db="EMBL/GenBank/DDBJ databases">
        <authorList>
            <person name="Peterson S.W."/>
        </authorList>
    </citation>
    <scope>NUCLEOTIDE SEQUENCE [LARGE SCALE GENOMIC DNA]</scope>
    <source>
        <strain evidence="1 2">CECT 9027</strain>
    </source>
</reference>
<evidence type="ECO:0000313" key="2">
    <source>
        <dbReference type="Proteomes" id="UP000189475"/>
    </source>
</evidence>
<organism evidence="1 2">
    <name type="scientific">Vibrio palustris</name>
    <dbReference type="NCBI Taxonomy" id="1918946"/>
    <lineage>
        <taxon>Bacteria</taxon>
        <taxon>Pseudomonadati</taxon>
        <taxon>Pseudomonadota</taxon>
        <taxon>Gammaproteobacteria</taxon>
        <taxon>Vibrionales</taxon>
        <taxon>Vibrionaceae</taxon>
        <taxon>Vibrio</taxon>
    </lineage>
</organism>
<keyword evidence="2" id="KW-1185">Reference proteome</keyword>
<gene>
    <name evidence="1" type="ORF">VPAL9027_02236</name>
</gene>
<proteinExistence type="predicted"/>
<evidence type="ECO:0000313" key="1">
    <source>
        <dbReference type="EMBL" id="SJL84254.1"/>
    </source>
</evidence>
<sequence length="60" mass="7209">MLHMWDDLFLYWNIYCGTFYRRSRNSGEGIEIYRLFTFYGTMSGHKSQLITDEDIDSSLN</sequence>